<feature type="domain" description="HTH gntR-type" evidence="4">
    <location>
        <begin position="5"/>
        <end position="72"/>
    </location>
</feature>
<dbReference type="SMART" id="SM00345">
    <property type="entry name" value="HTH_GNTR"/>
    <property type="match status" value="1"/>
</dbReference>
<dbReference type="InterPro" id="IPR036390">
    <property type="entry name" value="WH_DNA-bd_sf"/>
</dbReference>
<dbReference type="InterPro" id="IPR008920">
    <property type="entry name" value="TF_FadR/GntR_C"/>
</dbReference>
<dbReference type="InterPro" id="IPR000524">
    <property type="entry name" value="Tscrpt_reg_HTH_GntR"/>
</dbReference>
<dbReference type="AlphaFoldDB" id="A0A0A5GE54"/>
<dbReference type="PRINTS" id="PR00035">
    <property type="entry name" value="HTHGNTR"/>
</dbReference>
<comment type="caution">
    <text evidence="5">The sequence shown here is derived from an EMBL/GenBank/DDBJ whole genome shotgun (WGS) entry which is preliminary data.</text>
</comment>
<dbReference type="EMBL" id="AVPF01000008">
    <property type="protein sequence ID" value="KGX90289.1"/>
    <property type="molecule type" value="Genomic_DNA"/>
</dbReference>
<evidence type="ECO:0000313" key="6">
    <source>
        <dbReference type="Proteomes" id="UP000030403"/>
    </source>
</evidence>
<gene>
    <name evidence="5" type="ORF">N783_21095</name>
</gene>
<dbReference type="RefSeq" id="WP_027448673.1">
    <property type="nucleotide sequence ID" value="NZ_KE384335.1"/>
</dbReference>
<dbReference type="PANTHER" id="PTHR43537">
    <property type="entry name" value="TRANSCRIPTIONAL REGULATOR, GNTR FAMILY"/>
    <property type="match status" value="1"/>
</dbReference>
<dbReference type="Gene3D" id="1.20.120.530">
    <property type="entry name" value="GntR ligand-binding domain-like"/>
    <property type="match status" value="1"/>
</dbReference>
<dbReference type="SUPFAM" id="SSF48008">
    <property type="entry name" value="GntR ligand-binding domain-like"/>
    <property type="match status" value="1"/>
</dbReference>
<keyword evidence="3" id="KW-0804">Transcription</keyword>
<accession>A0A0A5GE54</accession>
<sequence>MSEKKSMIERVYQSLKEAILFRKVAPGTQLIEKTISEQLNVSRTPIRHALTRLEHEGLVNVVPNRGAFVVQPTTEEIQQAFVMRRELESMAARLAISSITEQDLENMKDLIQQERDTYLSHDILNYTGVNKAFHMYLAKKSGNVFLMEYMERILDQINVYLMLYDVFYDSNMKDSTRFVEHEYIVDALANQDMDRLIHLIDRHMEFSLEYMKLEKTTYQSLESVLEV</sequence>
<dbReference type="PANTHER" id="PTHR43537:SF45">
    <property type="entry name" value="GNTR FAMILY REGULATORY PROTEIN"/>
    <property type="match status" value="1"/>
</dbReference>
<dbReference type="GO" id="GO:0003700">
    <property type="term" value="F:DNA-binding transcription factor activity"/>
    <property type="evidence" value="ECO:0007669"/>
    <property type="project" value="InterPro"/>
</dbReference>
<name>A0A0A5GE54_9BACI</name>
<evidence type="ECO:0000259" key="4">
    <source>
        <dbReference type="PROSITE" id="PS50949"/>
    </source>
</evidence>
<evidence type="ECO:0000256" key="1">
    <source>
        <dbReference type="ARBA" id="ARBA00023015"/>
    </source>
</evidence>
<dbReference type="Pfam" id="PF00392">
    <property type="entry name" value="GntR"/>
    <property type="match status" value="1"/>
</dbReference>
<dbReference type="Pfam" id="PF07729">
    <property type="entry name" value="FCD"/>
    <property type="match status" value="1"/>
</dbReference>
<dbReference type="PROSITE" id="PS50949">
    <property type="entry name" value="HTH_GNTR"/>
    <property type="match status" value="1"/>
</dbReference>
<dbReference type="eggNOG" id="COG1802">
    <property type="taxonomic scope" value="Bacteria"/>
</dbReference>
<keyword evidence="1" id="KW-0805">Transcription regulation</keyword>
<dbReference type="STRING" id="1385511.GCA_000425225_02199"/>
<reference evidence="5 6" key="1">
    <citation type="submission" date="2013-08" db="EMBL/GenBank/DDBJ databases">
        <authorList>
            <person name="Huang J."/>
            <person name="Wang G."/>
        </authorList>
    </citation>
    <scope>NUCLEOTIDE SEQUENCE [LARGE SCALE GENOMIC DNA]</scope>
    <source>
        <strain evidence="5 6">BH030004</strain>
    </source>
</reference>
<dbReference type="Gene3D" id="1.10.10.10">
    <property type="entry name" value="Winged helix-like DNA-binding domain superfamily/Winged helix DNA-binding domain"/>
    <property type="match status" value="1"/>
</dbReference>
<keyword evidence="6" id="KW-1185">Reference proteome</keyword>
<dbReference type="InterPro" id="IPR036388">
    <property type="entry name" value="WH-like_DNA-bd_sf"/>
</dbReference>
<proteinExistence type="predicted"/>
<evidence type="ECO:0000256" key="2">
    <source>
        <dbReference type="ARBA" id="ARBA00023125"/>
    </source>
</evidence>
<protein>
    <recommendedName>
        <fullName evidence="4">HTH gntR-type domain-containing protein</fullName>
    </recommendedName>
</protein>
<dbReference type="Proteomes" id="UP000030403">
    <property type="component" value="Unassembled WGS sequence"/>
</dbReference>
<evidence type="ECO:0000256" key="3">
    <source>
        <dbReference type="ARBA" id="ARBA00023163"/>
    </source>
</evidence>
<dbReference type="InterPro" id="IPR011711">
    <property type="entry name" value="GntR_C"/>
</dbReference>
<dbReference type="SUPFAM" id="SSF46785">
    <property type="entry name" value="Winged helix' DNA-binding domain"/>
    <property type="match status" value="1"/>
</dbReference>
<dbReference type="CDD" id="cd07377">
    <property type="entry name" value="WHTH_GntR"/>
    <property type="match status" value="1"/>
</dbReference>
<dbReference type="GO" id="GO:0003677">
    <property type="term" value="F:DNA binding"/>
    <property type="evidence" value="ECO:0007669"/>
    <property type="project" value="UniProtKB-KW"/>
</dbReference>
<organism evidence="5 6">
    <name type="scientific">Pontibacillus marinus BH030004 = DSM 16465</name>
    <dbReference type="NCBI Taxonomy" id="1385511"/>
    <lineage>
        <taxon>Bacteria</taxon>
        <taxon>Bacillati</taxon>
        <taxon>Bacillota</taxon>
        <taxon>Bacilli</taxon>
        <taxon>Bacillales</taxon>
        <taxon>Bacillaceae</taxon>
        <taxon>Pontibacillus</taxon>
    </lineage>
</organism>
<evidence type="ECO:0000313" key="5">
    <source>
        <dbReference type="EMBL" id="KGX90289.1"/>
    </source>
</evidence>
<keyword evidence="2" id="KW-0238">DNA-binding</keyword>
<dbReference type="SMART" id="SM00895">
    <property type="entry name" value="FCD"/>
    <property type="match status" value="1"/>
</dbReference>